<dbReference type="RefSeq" id="WP_339589431.1">
    <property type="nucleotide sequence ID" value="NZ_JBBHJZ010000008.1"/>
</dbReference>
<sequence>MHTEEDGTEIHLSKTEARAGSRTKVNRNALVGGLVLVIVVFTIILGFGFLQTDKTGADEVNAQNVAASDAAP</sequence>
<gene>
    <name evidence="2" type="ORF">WG901_22760</name>
</gene>
<comment type="caution">
    <text evidence="2">The sequence shown here is derived from an EMBL/GenBank/DDBJ whole genome shotgun (WGS) entry which is preliminary data.</text>
</comment>
<accession>A0ABU8S2N7</accession>
<evidence type="ECO:0000256" key="1">
    <source>
        <dbReference type="SAM" id="Phobius"/>
    </source>
</evidence>
<dbReference type="Proteomes" id="UP001361239">
    <property type="component" value="Unassembled WGS sequence"/>
</dbReference>
<proteinExistence type="predicted"/>
<keyword evidence="1" id="KW-0472">Membrane</keyword>
<protein>
    <submittedName>
        <fullName evidence="2">Uncharacterized protein</fullName>
    </submittedName>
</protein>
<evidence type="ECO:0000313" key="3">
    <source>
        <dbReference type="Proteomes" id="UP001361239"/>
    </source>
</evidence>
<organism evidence="2 3">
    <name type="scientific">Novosphingobium anseongense</name>
    <dbReference type="NCBI Taxonomy" id="3133436"/>
    <lineage>
        <taxon>Bacteria</taxon>
        <taxon>Pseudomonadati</taxon>
        <taxon>Pseudomonadota</taxon>
        <taxon>Alphaproteobacteria</taxon>
        <taxon>Sphingomonadales</taxon>
        <taxon>Sphingomonadaceae</taxon>
        <taxon>Novosphingobium</taxon>
    </lineage>
</organism>
<keyword evidence="3" id="KW-1185">Reference proteome</keyword>
<feature type="transmembrane region" description="Helical" evidence="1">
    <location>
        <begin position="28"/>
        <end position="50"/>
    </location>
</feature>
<keyword evidence="1" id="KW-1133">Transmembrane helix</keyword>
<dbReference type="EMBL" id="JBBHJZ010000008">
    <property type="protein sequence ID" value="MEJ5979493.1"/>
    <property type="molecule type" value="Genomic_DNA"/>
</dbReference>
<reference evidence="2 3" key="1">
    <citation type="submission" date="2024-03" db="EMBL/GenBank/DDBJ databases">
        <authorList>
            <person name="Jo J.-H."/>
        </authorList>
    </citation>
    <scope>NUCLEOTIDE SEQUENCE [LARGE SCALE GENOMIC DNA]</scope>
    <source>
        <strain evidence="2 3">PS1R-30</strain>
    </source>
</reference>
<evidence type="ECO:0000313" key="2">
    <source>
        <dbReference type="EMBL" id="MEJ5979493.1"/>
    </source>
</evidence>
<name>A0ABU8S2N7_9SPHN</name>
<keyword evidence="1" id="KW-0812">Transmembrane</keyword>